<keyword evidence="2" id="KW-0732">Signal</keyword>
<dbReference type="InterPro" id="IPR001611">
    <property type="entry name" value="Leu-rich_rpt"/>
</dbReference>
<reference evidence="6 8" key="1">
    <citation type="journal article" date="2014" name="Curr. Biol.">
        <title>The genome of the clonal raider ant Cerapachys biroi.</title>
        <authorList>
            <person name="Oxley P.R."/>
            <person name="Ji L."/>
            <person name="Fetter-Pruneda I."/>
            <person name="McKenzie S.K."/>
            <person name="Li C."/>
            <person name="Hu H."/>
            <person name="Zhang G."/>
            <person name="Kronauer D.J."/>
        </authorList>
    </citation>
    <scope>NUCLEOTIDE SEQUENCE [LARGE SCALE GENOMIC DNA]</scope>
</reference>
<dbReference type="Pfam" id="PF13855">
    <property type="entry name" value="LRR_8"/>
    <property type="match status" value="3"/>
</dbReference>
<evidence type="ECO:0000313" key="7">
    <source>
        <dbReference type="EMBL" id="RLU18866.1"/>
    </source>
</evidence>
<dbReference type="PANTHER" id="PTHR24373">
    <property type="entry name" value="SLIT RELATED LEUCINE-RICH REPEAT NEURONAL PROTEIN"/>
    <property type="match status" value="1"/>
</dbReference>
<dbReference type="PANTHER" id="PTHR24373:SF275">
    <property type="entry name" value="TIR DOMAIN-CONTAINING PROTEIN"/>
    <property type="match status" value="1"/>
</dbReference>
<dbReference type="InterPro" id="IPR026906">
    <property type="entry name" value="LRR_5"/>
</dbReference>
<dbReference type="InterPro" id="IPR050328">
    <property type="entry name" value="Dev_Immune_Receptor"/>
</dbReference>
<evidence type="ECO:0000256" key="3">
    <source>
        <dbReference type="ARBA" id="ARBA00022737"/>
    </source>
</evidence>
<evidence type="ECO:0000256" key="2">
    <source>
        <dbReference type="ARBA" id="ARBA00022729"/>
    </source>
</evidence>
<feature type="region of interest" description="Disordered" evidence="5">
    <location>
        <begin position="178"/>
        <end position="205"/>
    </location>
</feature>
<dbReference type="SMART" id="SM00369">
    <property type="entry name" value="LRR_TYP"/>
    <property type="match status" value="14"/>
</dbReference>
<keyword evidence="3" id="KW-0677">Repeat</keyword>
<dbReference type="OrthoDB" id="2013775at2759"/>
<dbReference type="Pfam" id="PF13306">
    <property type="entry name" value="LRR_5"/>
    <property type="match status" value="1"/>
</dbReference>
<dbReference type="OMA" id="WSQVIEN"/>
<feature type="compositionally biased region" description="Basic and acidic residues" evidence="5">
    <location>
        <begin position="178"/>
        <end position="189"/>
    </location>
</feature>
<dbReference type="SUPFAM" id="SSF52058">
    <property type="entry name" value="L domain-like"/>
    <property type="match status" value="2"/>
</dbReference>
<dbReference type="GO" id="GO:0005615">
    <property type="term" value="C:extracellular space"/>
    <property type="evidence" value="ECO:0007669"/>
    <property type="project" value="TreeGrafter"/>
</dbReference>
<dbReference type="InterPro" id="IPR003591">
    <property type="entry name" value="Leu-rich_rpt_typical-subtyp"/>
</dbReference>
<dbReference type="Proteomes" id="UP000279307">
    <property type="component" value="Chromosome 9"/>
</dbReference>
<protein>
    <submittedName>
        <fullName evidence="6">Leucine-rich repeats and immunoglobulin-like domains protein</fullName>
    </submittedName>
</protein>
<gene>
    <name evidence="7" type="ORF">DMN91_009224</name>
    <name evidence="6" type="ORF">X777_14837</name>
</gene>
<evidence type="ECO:0000256" key="1">
    <source>
        <dbReference type="ARBA" id="ARBA00022614"/>
    </source>
</evidence>
<organism evidence="6 8">
    <name type="scientific">Ooceraea biroi</name>
    <name type="common">Clonal raider ant</name>
    <name type="synonym">Cerapachys biroi</name>
    <dbReference type="NCBI Taxonomy" id="2015173"/>
    <lineage>
        <taxon>Eukaryota</taxon>
        <taxon>Metazoa</taxon>
        <taxon>Ecdysozoa</taxon>
        <taxon>Arthropoda</taxon>
        <taxon>Hexapoda</taxon>
        <taxon>Insecta</taxon>
        <taxon>Pterygota</taxon>
        <taxon>Neoptera</taxon>
        <taxon>Endopterygota</taxon>
        <taxon>Hymenoptera</taxon>
        <taxon>Apocrita</taxon>
        <taxon>Aculeata</taxon>
        <taxon>Formicoidea</taxon>
        <taxon>Formicidae</taxon>
        <taxon>Dorylinae</taxon>
        <taxon>Ooceraea</taxon>
    </lineage>
</organism>
<keyword evidence="4" id="KW-0325">Glycoprotein</keyword>
<keyword evidence="8" id="KW-1185">Reference proteome</keyword>
<dbReference type="GO" id="GO:0031012">
    <property type="term" value="C:extracellular matrix"/>
    <property type="evidence" value="ECO:0007669"/>
    <property type="project" value="TreeGrafter"/>
</dbReference>
<dbReference type="InterPro" id="IPR032675">
    <property type="entry name" value="LRR_dom_sf"/>
</dbReference>
<dbReference type="Proteomes" id="UP000053097">
    <property type="component" value="Unassembled WGS sequence"/>
</dbReference>
<accession>A0A026WRW1</accession>
<evidence type="ECO:0000313" key="8">
    <source>
        <dbReference type="Proteomes" id="UP000053097"/>
    </source>
</evidence>
<dbReference type="FunFam" id="3.80.10.10:FF:000770">
    <property type="entry name" value="Uncharacterized protein"/>
    <property type="match status" value="1"/>
</dbReference>
<dbReference type="Gene3D" id="3.80.10.10">
    <property type="entry name" value="Ribonuclease Inhibitor"/>
    <property type="match status" value="4"/>
</dbReference>
<dbReference type="STRING" id="2015173.A0A026WRW1"/>
<name>A0A026WRW1_OOCBI</name>
<dbReference type="EMBL" id="QOIP01000009">
    <property type="protein sequence ID" value="RLU18866.1"/>
    <property type="molecule type" value="Genomic_DNA"/>
</dbReference>
<dbReference type="PROSITE" id="PS51450">
    <property type="entry name" value="LRR"/>
    <property type="match status" value="3"/>
</dbReference>
<dbReference type="AlphaFoldDB" id="A0A026WRW1"/>
<dbReference type="SMART" id="SM00365">
    <property type="entry name" value="LRR_SD22"/>
    <property type="match status" value="7"/>
</dbReference>
<reference evidence="7" key="3">
    <citation type="submission" date="2018-07" db="EMBL/GenBank/DDBJ databases">
        <authorList>
            <person name="Mckenzie S.K."/>
            <person name="Kronauer D.J.C."/>
        </authorList>
    </citation>
    <scope>NUCLEOTIDE SEQUENCE</scope>
    <source>
        <strain evidence="7">Clonal line C1</strain>
    </source>
</reference>
<evidence type="ECO:0000313" key="6">
    <source>
        <dbReference type="EMBL" id="EZA58668.1"/>
    </source>
</evidence>
<evidence type="ECO:0000256" key="5">
    <source>
        <dbReference type="SAM" id="MobiDB-lite"/>
    </source>
</evidence>
<evidence type="ECO:0000256" key="4">
    <source>
        <dbReference type="ARBA" id="ARBA00023180"/>
    </source>
</evidence>
<sequence length="624" mass="69474">MLLFVVCLLPLVASLPLDGVADKYILDIDNGTLKNVRFAGDSVGELNLSNAGIRELDKNAFDNVLSVESLVLSDNSLTSLPDFAFSNLTGLKSLSLANNQISRVRNLFIGLENLERFNISGNPIHHFFRGDLFGLTKSTRIFTDANILWSISTGAFANSLLKNAEQVTQHAAPYENQEVAKKKQEKNEETVMNDGNEERTRETVDTTQKTHAKLCMSNGIVTSLANLQENEELVDGCVQVNIRQSTKTVDLHQREIRGFQSGWYQLTLSDVASLDLSNNEIAEISEEILNDLPENVKLVILTENKIRRIPSQVIRKVHPFELILNNNPIEVIEENAFADTKLTELYLNSSQLDNLDFIASLPDTLTVLVVTKTRVSTIPNGAFAKFDKLLYLELTNNHIEVLQNGVFRGLKSLDTLTLTENGLTTIEPAAFDDLPALRVLNLQNNSIHDLRNVTFAGLTALQELVLSHNKIARPTFTDLPDSLDNLNLMYNEIEVLERGDFVRAPTSTLFLENNKISRISRGAFDLPTLKRLHLVNNSLTTIDGDSYEGLGQLRNLWLSANQISEITKGACKNLGSLYVLDISRNPFEKLENGALHGLNTDFGSSLYVYENNLKEIQGGVFDDV</sequence>
<dbReference type="EMBL" id="KK107119">
    <property type="protein sequence ID" value="EZA58668.1"/>
    <property type="molecule type" value="Genomic_DNA"/>
</dbReference>
<reference evidence="7" key="2">
    <citation type="journal article" date="2018" name="Genome Res.">
        <title>The genomic architecture and molecular evolution of ant odorant receptors.</title>
        <authorList>
            <person name="McKenzie S.K."/>
            <person name="Kronauer D.J.C."/>
        </authorList>
    </citation>
    <scope>NUCLEOTIDE SEQUENCE [LARGE SCALE GENOMIC DNA]</scope>
    <source>
        <strain evidence="7">Clonal line C1</strain>
    </source>
</reference>
<keyword evidence="1" id="KW-0433">Leucine-rich repeat</keyword>
<proteinExistence type="predicted"/>